<dbReference type="EMBL" id="CP119959">
    <property type="protein sequence ID" value="WFD38445.1"/>
    <property type="molecule type" value="Genomic_DNA"/>
</dbReference>
<feature type="domain" description="Borealin N-terminal" evidence="2">
    <location>
        <begin position="16"/>
        <end position="71"/>
    </location>
</feature>
<reference evidence="3" key="1">
    <citation type="submission" date="2023-03" db="EMBL/GenBank/DDBJ databases">
        <title>Mating type loci evolution in Malassezia.</title>
        <authorList>
            <person name="Coelho M.A."/>
        </authorList>
    </citation>
    <scope>NUCLEOTIDE SEQUENCE</scope>
    <source>
        <strain evidence="3">CBS 9431</strain>
    </source>
</reference>
<evidence type="ECO:0000259" key="2">
    <source>
        <dbReference type="Pfam" id="PF10444"/>
    </source>
</evidence>
<dbReference type="Proteomes" id="UP001217754">
    <property type="component" value="Chromosome 2"/>
</dbReference>
<dbReference type="InterPro" id="IPR018851">
    <property type="entry name" value="Borealin_N"/>
</dbReference>
<evidence type="ECO:0000313" key="4">
    <source>
        <dbReference type="Proteomes" id="UP001217754"/>
    </source>
</evidence>
<feature type="region of interest" description="Disordered" evidence="1">
    <location>
        <begin position="77"/>
        <end position="98"/>
    </location>
</feature>
<dbReference type="AlphaFoldDB" id="A0AAF0J9P4"/>
<proteinExistence type="predicted"/>
<keyword evidence="4" id="KW-1185">Reference proteome</keyword>
<accession>A0AAF0J9P4</accession>
<name>A0AAF0J9P4_9BASI</name>
<evidence type="ECO:0000256" key="1">
    <source>
        <dbReference type="SAM" id="MobiDB-lite"/>
    </source>
</evidence>
<dbReference type="RefSeq" id="XP_060121342.1">
    <property type="nucleotide sequence ID" value="XM_060265359.1"/>
</dbReference>
<gene>
    <name evidence="3" type="ORF">MJAP1_001398</name>
</gene>
<protein>
    <recommendedName>
        <fullName evidence="2">Borealin N-terminal domain-containing protein</fullName>
    </recommendedName>
</protein>
<organism evidence="3 4">
    <name type="scientific">Malassezia japonica</name>
    <dbReference type="NCBI Taxonomy" id="223818"/>
    <lineage>
        <taxon>Eukaryota</taxon>
        <taxon>Fungi</taxon>
        <taxon>Dikarya</taxon>
        <taxon>Basidiomycota</taxon>
        <taxon>Ustilaginomycotina</taxon>
        <taxon>Malasseziomycetes</taxon>
        <taxon>Malasseziales</taxon>
        <taxon>Malasseziaceae</taxon>
        <taxon>Malassezia</taxon>
    </lineage>
</organism>
<sequence>MPPKKGAGKPALSEEQIEYILANFDLESEKMLSELKNSADRQLTVAREQMEARLHKIPPDVRNITLQAYYDMHADTAGSERGRQLPPLAMASLPNGKA</sequence>
<evidence type="ECO:0000313" key="3">
    <source>
        <dbReference type="EMBL" id="WFD38445.1"/>
    </source>
</evidence>
<dbReference type="Gene3D" id="6.10.250.1900">
    <property type="match status" value="1"/>
</dbReference>
<dbReference type="Pfam" id="PF10444">
    <property type="entry name" value="Nbl1_Borealin_N"/>
    <property type="match status" value="1"/>
</dbReference>
<dbReference type="GeneID" id="85225047"/>